<evidence type="ECO:0000256" key="10">
    <source>
        <dbReference type="ARBA" id="ARBA00023136"/>
    </source>
</evidence>
<keyword evidence="5" id="KW-1003">Cell membrane</keyword>
<reference evidence="17" key="2">
    <citation type="journal article" date="2021" name="PeerJ">
        <title>Extensive microbial diversity within the chicken gut microbiome revealed by metagenomics and culture.</title>
        <authorList>
            <person name="Gilroy R."/>
            <person name="Ravi A."/>
            <person name="Getino M."/>
            <person name="Pursley I."/>
            <person name="Horton D.L."/>
            <person name="Alikhan N.F."/>
            <person name="Baker D."/>
            <person name="Gharbi K."/>
            <person name="Hall N."/>
            <person name="Watson M."/>
            <person name="Adriaenssens E.M."/>
            <person name="Foster-Nyarko E."/>
            <person name="Jarju S."/>
            <person name="Secka A."/>
            <person name="Antonio M."/>
            <person name="Oren A."/>
            <person name="Chaudhuri R.R."/>
            <person name="La Ragione R."/>
            <person name="Hildebrand F."/>
            <person name="Pallen M.J."/>
        </authorList>
    </citation>
    <scope>NUCLEOTIDE SEQUENCE</scope>
    <source>
        <strain evidence="17">17213</strain>
    </source>
</reference>
<dbReference type="GO" id="GO:0006614">
    <property type="term" value="P:SRP-dependent cotranslational protein targeting to membrane"/>
    <property type="evidence" value="ECO:0007669"/>
    <property type="project" value="UniProtKB-UniRule"/>
</dbReference>
<dbReference type="GO" id="GO:0005525">
    <property type="term" value="F:GTP binding"/>
    <property type="evidence" value="ECO:0007669"/>
    <property type="project" value="UniProtKB-UniRule"/>
</dbReference>
<dbReference type="Proteomes" id="UP000823631">
    <property type="component" value="Unassembled WGS sequence"/>
</dbReference>
<keyword evidence="17" id="KW-0282">Flagellum</keyword>
<proteinExistence type="inferred from homology"/>
<dbReference type="NCBIfam" id="TIGR03499">
    <property type="entry name" value="FlhF"/>
    <property type="match status" value="1"/>
</dbReference>
<evidence type="ECO:0000256" key="3">
    <source>
        <dbReference type="ARBA" id="ARBA00014919"/>
    </source>
</evidence>
<dbReference type="GO" id="GO:0005886">
    <property type="term" value="C:plasma membrane"/>
    <property type="evidence" value="ECO:0007669"/>
    <property type="project" value="UniProtKB-SubCell"/>
</dbReference>
<gene>
    <name evidence="17" type="primary">flhF</name>
    <name evidence="17" type="ORF">IAB19_07495</name>
</gene>
<dbReference type="GO" id="GO:0003924">
    <property type="term" value="F:GTPase activity"/>
    <property type="evidence" value="ECO:0007669"/>
    <property type="project" value="UniProtKB-UniRule"/>
</dbReference>
<evidence type="ECO:0000256" key="6">
    <source>
        <dbReference type="ARBA" id="ARBA00022741"/>
    </source>
</evidence>
<keyword evidence="17" id="KW-0966">Cell projection</keyword>
<sequence>MRLKRFTAKDMRSALTLIKEELGPDAVIMSNKRVDGGVEIVAGIEDDSPAKNTSAAFSKKPQHGTNPSVPGGNLTNNSPFERDLGDDEVSLSTAGSAGAKNTSAASGAGSSTHGGAAFAQSLLDILKRQQAVQEQLQSPETAAAAPGSASAAVSAAPSAAPAAARRRDTPPKTLGEDSDLAALMERDEKRRQAQSAVMREHGIESFAAPDTKSAGAGTAAASAQGGAALQQLSDEMAQLRRLLQFELAGLMSEQKSRLEPVKAMVSQLLQSAGFDGALSDEFAAAVSPDASFNFAWRELAKILALRIPTGADEIITEGGIVALIGPAGVGKTTTLAKLAARFVMRYGPERVALVTADHFRIGAVEQVKTYGRIMGCASFAVKSLNELPELLYTLRDKSLVLVDTAGVGFKDERFGTQLAQLKLQTKLKLKHYLVLPATAQKRVLEKAYEQFKPLGLSGLILTKLDECGSLGDALSLVIGSSIRLCYITTGQRVPEDLAVPSAQSMALKALACVEDDAVQSALQH</sequence>
<dbReference type="Pfam" id="PF00448">
    <property type="entry name" value="SRP54"/>
    <property type="match status" value="1"/>
</dbReference>
<dbReference type="CDD" id="cd17873">
    <property type="entry name" value="FlhF"/>
    <property type="match status" value="1"/>
</dbReference>
<dbReference type="Gene3D" id="1.20.120.1380">
    <property type="entry name" value="Flagellar FlhF biosynthesis protein, N domain"/>
    <property type="match status" value="1"/>
</dbReference>
<keyword evidence="10" id="KW-0472">Membrane</keyword>
<evidence type="ECO:0000313" key="17">
    <source>
        <dbReference type="EMBL" id="MBO8416204.1"/>
    </source>
</evidence>
<feature type="compositionally biased region" description="Low complexity" evidence="14">
    <location>
        <begin position="92"/>
        <end position="113"/>
    </location>
</feature>
<accession>A0A9D9DCX2</accession>
<dbReference type="InterPro" id="IPR020006">
    <property type="entry name" value="FlhF"/>
</dbReference>
<dbReference type="SUPFAM" id="SSF52540">
    <property type="entry name" value="P-loop containing nucleoside triphosphate hydrolases"/>
    <property type="match status" value="1"/>
</dbReference>
<name>A0A9D9DCX2_9GAMM</name>
<keyword evidence="9" id="KW-0342">GTP-binding</keyword>
<feature type="region of interest" description="Disordered" evidence="14">
    <location>
        <begin position="45"/>
        <end position="113"/>
    </location>
</feature>
<evidence type="ECO:0000259" key="16">
    <source>
        <dbReference type="SMART" id="SM00962"/>
    </source>
</evidence>
<dbReference type="GO" id="GO:0044781">
    <property type="term" value="P:bacterial-type flagellum organization"/>
    <property type="evidence" value="ECO:0007669"/>
    <property type="project" value="UniProtKB-UniRule"/>
</dbReference>
<feature type="region of interest" description="Disordered" evidence="14">
    <location>
        <begin position="133"/>
        <end position="181"/>
    </location>
</feature>
<keyword evidence="8" id="KW-0653">Protein transport</keyword>
<dbReference type="FunFam" id="3.40.50.300:FF:000695">
    <property type="entry name" value="Flagellar biosynthesis regulator FlhF"/>
    <property type="match status" value="1"/>
</dbReference>
<feature type="domain" description="AAA+ ATPase" evidence="15">
    <location>
        <begin position="317"/>
        <end position="488"/>
    </location>
</feature>
<evidence type="ECO:0000256" key="8">
    <source>
        <dbReference type="ARBA" id="ARBA00022927"/>
    </source>
</evidence>
<dbReference type="PANTHER" id="PTHR43134">
    <property type="entry name" value="SIGNAL RECOGNITION PARTICLE RECEPTOR SUBUNIT ALPHA"/>
    <property type="match status" value="1"/>
</dbReference>
<comment type="subcellular location">
    <subcellularLocation>
        <location evidence="1">Cell membrane</location>
        <topology evidence="1">Peripheral membrane protein</topology>
        <orientation evidence="1">Cytoplasmic side</orientation>
    </subcellularLocation>
</comment>
<feature type="compositionally biased region" description="Polar residues" evidence="14">
    <location>
        <begin position="63"/>
        <end position="79"/>
    </location>
</feature>
<dbReference type="SMART" id="SM00962">
    <property type="entry name" value="SRP54"/>
    <property type="match status" value="1"/>
</dbReference>
<comment type="function">
    <text evidence="12">Necessary for flagellar biosynthesis. May be involved in translocation of the flagellum.</text>
</comment>
<dbReference type="GO" id="GO:0015031">
    <property type="term" value="P:protein transport"/>
    <property type="evidence" value="ECO:0007669"/>
    <property type="project" value="UniProtKB-KW"/>
</dbReference>
<comment type="caution">
    <text evidence="17">The sequence shown here is derived from an EMBL/GenBank/DDBJ whole genome shotgun (WGS) entry which is preliminary data.</text>
</comment>
<dbReference type="InterPro" id="IPR000897">
    <property type="entry name" value="SRP54_GTPase_dom"/>
</dbReference>
<organism evidence="17 18">
    <name type="scientific">Candidatus Avisuccinivibrio stercorigallinarum</name>
    <dbReference type="NCBI Taxonomy" id="2840704"/>
    <lineage>
        <taxon>Bacteria</taxon>
        <taxon>Pseudomonadati</taxon>
        <taxon>Pseudomonadota</taxon>
        <taxon>Gammaproteobacteria</taxon>
        <taxon>Aeromonadales</taxon>
        <taxon>Succinivibrionaceae</taxon>
        <taxon>Succinivibrionaceae incertae sedis</taxon>
        <taxon>Candidatus Avisuccinivibrio</taxon>
    </lineage>
</organism>
<keyword evidence="17" id="KW-0969">Cilium</keyword>
<dbReference type="Gene3D" id="3.40.50.300">
    <property type="entry name" value="P-loop containing nucleotide triphosphate hydrolases"/>
    <property type="match status" value="1"/>
</dbReference>
<reference evidence="17" key="1">
    <citation type="submission" date="2020-10" db="EMBL/GenBank/DDBJ databases">
        <authorList>
            <person name="Gilroy R."/>
        </authorList>
    </citation>
    <scope>NUCLEOTIDE SEQUENCE</scope>
    <source>
        <strain evidence="17">17213</strain>
    </source>
</reference>
<evidence type="ECO:0000313" key="18">
    <source>
        <dbReference type="Proteomes" id="UP000823631"/>
    </source>
</evidence>
<feature type="compositionally biased region" description="Low complexity" evidence="14">
    <location>
        <begin position="142"/>
        <end position="163"/>
    </location>
</feature>
<evidence type="ECO:0000256" key="5">
    <source>
        <dbReference type="ARBA" id="ARBA00022475"/>
    </source>
</evidence>
<evidence type="ECO:0000256" key="7">
    <source>
        <dbReference type="ARBA" id="ARBA00022795"/>
    </source>
</evidence>
<keyword evidence="4" id="KW-0813">Transport</keyword>
<evidence type="ECO:0000256" key="11">
    <source>
        <dbReference type="ARBA" id="ARBA00023225"/>
    </source>
</evidence>
<dbReference type="AlphaFoldDB" id="A0A9D9DCX2"/>
<evidence type="ECO:0000256" key="2">
    <source>
        <dbReference type="ARBA" id="ARBA00008531"/>
    </source>
</evidence>
<protein>
    <recommendedName>
        <fullName evidence="3 13">Flagellar biosynthesis protein FlhF</fullName>
    </recommendedName>
</protein>
<dbReference type="InterPro" id="IPR027417">
    <property type="entry name" value="P-loop_NTPase"/>
</dbReference>
<evidence type="ECO:0000256" key="12">
    <source>
        <dbReference type="ARBA" id="ARBA00025337"/>
    </source>
</evidence>
<keyword evidence="11" id="KW-1006">Bacterial flagellum protein export</keyword>
<evidence type="ECO:0000256" key="13">
    <source>
        <dbReference type="NCBIfam" id="TIGR03499"/>
    </source>
</evidence>
<dbReference type="InterPro" id="IPR047040">
    <property type="entry name" value="FlhF__GTPase_dom"/>
</dbReference>
<feature type="domain" description="SRP54-type proteins GTP-binding" evidence="16">
    <location>
        <begin position="318"/>
        <end position="511"/>
    </location>
</feature>
<dbReference type="PANTHER" id="PTHR43134:SF3">
    <property type="entry name" value="FLAGELLAR BIOSYNTHESIS PROTEIN FLHF"/>
    <property type="match status" value="1"/>
</dbReference>
<evidence type="ECO:0000259" key="15">
    <source>
        <dbReference type="SMART" id="SM00382"/>
    </source>
</evidence>
<evidence type="ECO:0000256" key="9">
    <source>
        <dbReference type="ARBA" id="ARBA00023134"/>
    </source>
</evidence>
<keyword evidence="6" id="KW-0547">Nucleotide-binding</keyword>
<dbReference type="GO" id="GO:0005047">
    <property type="term" value="F:signal recognition particle binding"/>
    <property type="evidence" value="ECO:0007669"/>
    <property type="project" value="TreeGrafter"/>
</dbReference>
<dbReference type="SMART" id="SM00382">
    <property type="entry name" value="AAA"/>
    <property type="match status" value="1"/>
</dbReference>
<dbReference type="InterPro" id="IPR003593">
    <property type="entry name" value="AAA+_ATPase"/>
</dbReference>
<evidence type="ECO:0000256" key="4">
    <source>
        <dbReference type="ARBA" id="ARBA00022448"/>
    </source>
</evidence>
<keyword evidence="7" id="KW-1005">Bacterial flagellum biogenesis</keyword>
<evidence type="ECO:0000256" key="1">
    <source>
        <dbReference type="ARBA" id="ARBA00004413"/>
    </source>
</evidence>
<evidence type="ECO:0000256" key="14">
    <source>
        <dbReference type="SAM" id="MobiDB-lite"/>
    </source>
</evidence>
<dbReference type="EMBL" id="JADINH010000158">
    <property type="protein sequence ID" value="MBO8416204.1"/>
    <property type="molecule type" value="Genomic_DNA"/>
</dbReference>
<comment type="similarity">
    <text evidence="2">Belongs to the GTP-binding SRP family.</text>
</comment>